<evidence type="ECO:0000313" key="2">
    <source>
        <dbReference type="EMBL" id="CDY45753.1"/>
    </source>
</evidence>
<reference evidence="1" key="3">
    <citation type="submission" date="2021-01" db="EMBL/GenBank/DDBJ databases">
        <authorList>
            <consortium name="Genoscope - CEA"/>
            <person name="William W."/>
        </authorList>
    </citation>
    <scope>NUCLEOTIDE SEQUENCE</scope>
</reference>
<dbReference type="PaxDb" id="3708-A0A078I9E6"/>
<dbReference type="EMBL" id="HG994366">
    <property type="protein sequence ID" value="CAF1921598.1"/>
    <property type="molecule type" value="Genomic_DNA"/>
</dbReference>
<protein>
    <submittedName>
        <fullName evidence="1">(rape) hypothetical protein</fullName>
    </submittedName>
    <submittedName>
        <fullName evidence="2">BnaC02g42290D protein</fullName>
    </submittedName>
</protein>
<reference evidence="2 3" key="1">
    <citation type="journal article" date="2014" name="Science">
        <title>Plant genetics. Early allopolyploid evolution in the post-Neolithic Brassica napus oilseed genome.</title>
        <authorList>
            <person name="Chalhoub B."/>
            <person name="Denoeud F."/>
            <person name="Liu S."/>
            <person name="Parkin I.A."/>
            <person name="Tang H."/>
            <person name="Wang X."/>
            <person name="Chiquet J."/>
            <person name="Belcram H."/>
            <person name="Tong C."/>
            <person name="Samans B."/>
            <person name="Correa M."/>
            <person name="Da Silva C."/>
            <person name="Just J."/>
            <person name="Falentin C."/>
            <person name="Koh C.S."/>
            <person name="Le Clainche I."/>
            <person name="Bernard M."/>
            <person name="Bento P."/>
            <person name="Noel B."/>
            <person name="Labadie K."/>
            <person name="Alberti A."/>
            <person name="Charles M."/>
            <person name="Arnaud D."/>
            <person name="Guo H."/>
            <person name="Daviaud C."/>
            <person name="Alamery S."/>
            <person name="Jabbari K."/>
            <person name="Zhao M."/>
            <person name="Edger P.P."/>
            <person name="Chelaifa H."/>
            <person name="Tack D."/>
            <person name="Lassalle G."/>
            <person name="Mestiri I."/>
            <person name="Schnel N."/>
            <person name="Le Paslier M.C."/>
            <person name="Fan G."/>
            <person name="Renault V."/>
            <person name="Bayer P.E."/>
            <person name="Golicz A.A."/>
            <person name="Manoli S."/>
            <person name="Lee T.H."/>
            <person name="Thi V.H."/>
            <person name="Chalabi S."/>
            <person name="Hu Q."/>
            <person name="Fan C."/>
            <person name="Tollenaere R."/>
            <person name="Lu Y."/>
            <person name="Battail C."/>
            <person name="Shen J."/>
            <person name="Sidebottom C.H."/>
            <person name="Wang X."/>
            <person name="Canaguier A."/>
            <person name="Chauveau A."/>
            <person name="Berard A."/>
            <person name="Deniot G."/>
            <person name="Guan M."/>
            <person name="Liu Z."/>
            <person name="Sun F."/>
            <person name="Lim Y.P."/>
            <person name="Lyons E."/>
            <person name="Town C.D."/>
            <person name="Bancroft I."/>
            <person name="Wang X."/>
            <person name="Meng J."/>
            <person name="Ma J."/>
            <person name="Pires J.C."/>
            <person name="King G.J."/>
            <person name="Brunel D."/>
            <person name="Delourme R."/>
            <person name="Renard M."/>
            <person name="Aury J.M."/>
            <person name="Adams K.L."/>
            <person name="Batley J."/>
            <person name="Snowdon R.J."/>
            <person name="Tost J."/>
            <person name="Edwards D."/>
            <person name="Zhou Y."/>
            <person name="Hua W."/>
            <person name="Sharpe A.G."/>
            <person name="Paterson A.H."/>
            <person name="Guan C."/>
            <person name="Wincker P."/>
        </authorList>
    </citation>
    <scope>NUCLEOTIDE SEQUENCE [LARGE SCALE GENOMIC DNA]</scope>
    <source>
        <strain evidence="3">cv. Darmor-bzh</strain>
    </source>
</reference>
<evidence type="ECO:0000313" key="3">
    <source>
        <dbReference type="Proteomes" id="UP000028999"/>
    </source>
</evidence>
<accession>A0A078I9E6</accession>
<dbReference type="SMR" id="A0A078I9E6"/>
<dbReference type="AlphaFoldDB" id="A0A078I9E6"/>
<dbReference type="EMBL" id="LK032635">
    <property type="protein sequence ID" value="CDY45753.1"/>
    <property type="molecule type" value="Genomic_DNA"/>
</dbReference>
<keyword evidence="3" id="KW-1185">Reference proteome</keyword>
<dbReference type="Proteomes" id="UP001295469">
    <property type="component" value="Chromosome C02"/>
</dbReference>
<organism evidence="2 3">
    <name type="scientific">Brassica napus</name>
    <name type="common">Rape</name>
    <dbReference type="NCBI Taxonomy" id="3708"/>
    <lineage>
        <taxon>Eukaryota</taxon>
        <taxon>Viridiplantae</taxon>
        <taxon>Streptophyta</taxon>
        <taxon>Embryophyta</taxon>
        <taxon>Tracheophyta</taxon>
        <taxon>Spermatophyta</taxon>
        <taxon>Magnoliopsida</taxon>
        <taxon>eudicotyledons</taxon>
        <taxon>Gunneridae</taxon>
        <taxon>Pentapetalae</taxon>
        <taxon>rosids</taxon>
        <taxon>malvids</taxon>
        <taxon>Brassicales</taxon>
        <taxon>Brassicaceae</taxon>
        <taxon>Brassiceae</taxon>
        <taxon>Brassica</taxon>
    </lineage>
</organism>
<proteinExistence type="predicted"/>
<gene>
    <name evidence="2" type="primary">BnaC02g42290D</name>
    <name evidence="1" type="ORF">DARMORV10_C02P62410.1</name>
    <name evidence="2" type="ORF">GSBRNA2T00082672001</name>
</gene>
<reference evidence="2" key="2">
    <citation type="submission" date="2014-06" db="EMBL/GenBank/DDBJ databases">
        <authorList>
            <person name="Genoscope - CEA"/>
        </authorList>
    </citation>
    <scope>NUCLEOTIDE SEQUENCE</scope>
</reference>
<evidence type="ECO:0000313" key="1">
    <source>
        <dbReference type="EMBL" id="CAF1921598.1"/>
    </source>
</evidence>
<sequence>MVIAMRNTTRLIKDKVQAMVLEKDEIVKLVHEAEQAKGSAVATDAPFGGLESIKVVLLPIRVACIFYVL</sequence>
<dbReference type="Proteomes" id="UP000028999">
    <property type="component" value="Unassembled WGS sequence"/>
</dbReference>
<dbReference type="Gramene" id="CDY45753">
    <property type="protein sequence ID" value="CDY45753"/>
    <property type="gene ID" value="GSBRNA2T00082672001"/>
</dbReference>
<name>A0A078I9E6_BRANA</name>